<dbReference type="Pfam" id="PF01058">
    <property type="entry name" value="Oxidored_q6"/>
    <property type="match status" value="1"/>
</dbReference>
<dbReference type="PANTHER" id="PTHR11995:SF14">
    <property type="entry name" value="NADH DEHYDROGENASE [UBIQUINONE] IRON-SULFUR PROTEIN 7, MITOCHONDRIAL"/>
    <property type="match status" value="1"/>
</dbReference>
<evidence type="ECO:0000256" key="1">
    <source>
        <dbReference type="ARBA" id="ARBA00009173"/>
    </source>
</evidence>
<feature type="domain" description="NADH:ubiquinone oxidoreductase-like 20kDa subunit" evidence="6">
    <location>
        <begin position="64"/>
        <end position="174"/>
    </location>
</feature>
<comment type="similarity">
    <text evidence="1 4 5">Belongs to the complex I 20 kDa subunit family.</text>
</comment>
<keyword evidence="4 5" id="KW-0479">Metal-binding</keyword>
<comment type="cofactor">
    <cofactor evidence="4">
        <name>[4Fe-4S] cluster</name>
        <dbReference type="ChEBI" id="CHEBI:49883"/>
    </cofactor>
    <text evidence="4">Binds 1 [4Fe-4S] cluster.</text>
</comment>
<evidence type="ECO:0000313" key="8">
    <source>
        <dbReference type="Proteomes" id="UP001623661"/>
    </source>
</evidence>
<dbReference type="Gene3D" id="3.40.50.12280">
    <property type="match status" value="1"/>
</dbReference>
<dbReference type="Proteomes" id="UP001623661">
    <property type="component" value="Unassembled WGS sequence"/>
</dbReference>
<feature type="binding site" evidence="4">
    <location>
        <position position="130"/>
    </location>
    <ligand>
        <name>[4Fe-4S] cluster</name>
        <dbReference type="ChEBI" id="CHEBI:49883"/>
    </ligand>
</feature>
<keyword evidence="4 5" id="KW-0408">Iron</keyword>
<feature type="binding site" evidence="4">
    <location>
        <position position="64"/>
    </location>
    <ligand>
        <name>[4Fe-4S] cluster</name>
        <dbReference type="ChEBI" id="CHEBI:49883"/>
    </ligand>
</feature>
<comment type="caution">
    <text evidence="7">The sequence shown here is derived from an EMBL/GenBank/DDBJ whole genome shotgun (WGS) entry which is preliminary data.</text>
</comment>
<keyword evidence="3 4" id="KW-0874">Quinone</keyword>
<keyword evidence="4 5" id="KW-0411">Iron-sulfur</keyword>
<dbReference type="InterPro" id="IPR006137">
    <property type="entry name" value="NADH_UbQ_OxRdtase-like_20kDa"/>
</dbReference>
<keyword evidence="4" id="KW-0472">Membrane</keyword>
<dbReference type="SUPFAM" id="SSF56770">
    <property type="entry name" value="HydA/Nqo6-like"/>
    <property type="match status" value="1"/>
</dbReference>
<proteinExistence type="inferred from homology"/>
<keyword evidence="4 5" id="KW-0520">NAD</keyword>
<protein>
    <recommendedName>
        <fullName evidence="4">NADH-quinone oxidoreductase subunit B</fullName>
        <ecNumber evidence="4">7.1.1.-</ecNumber>
    </recommendedName>
    <alternativeName>
        <fullName evidence="4">NADH dehydrogenase I subunit B</fullName>
    </alternativeName>
    <alternativeName>
        <fullName evidence="4">NDH-1 subunit B</fullName>
    </alternativeName>
</protein>
<name>A0ABW8TQ60_9CLOT</name>
<gene>
    <name evidence="4" type="primary">nuoB</name>
    <name evidence="7" type="ORF">ACJDUH_04375</name>
</gene>
<evidence type="ECO:0000256" key="5">
    <source>
        <dbReference type="RuleBase" id="RU004464"/>
    </source>
</evidence>
<evidence type="ECO:0000313" key="7">
    <source>
        <dbReference type="EMBL" id="MFL0267331.1"/>
    </source>
</evidence>
<accession>A0ABW8TQ60</accession>
<keyword evidence="8" id="KW-1185">Reference proteome</keyword>
<evidence type="ECO:0000256" key="3">
    <source>
        <dbReference type="ARBA" id="ARBA00022719"/>
    </source>
</evidence>
<dbReference type="EC" id="7.1.1.-" evidence="4"/>
<keyword evidence="4" id="KW-1278">Translocase</keyword>
<dbReference type="RefSeq" id="WP_406763937.1">
    <property type="nucleotide sequence ID" value="NZ_JBJHZY010000001.1"/>
</dbReference>
<comment type="function">
    <text evidence="4">NDH-1 shuttles electrons from NADH, via FMN and iron-sulfur (Fe-S) centers, to quinones in the respiratory chain. The immediate electron acceptor for the enzyme in this species is believed to be a menaquinone. Couples the redox reaction to proton translocation (for every two electrons transferred, four hydrogen ions are translocated across the cytoplasmic membrane), and thus conserves the redox energy in a proton gradient.</text>
</comment>
<keyword evidence="4" id="KW-1003">Cell membrane</keyword>
<dbReference type="PANTHER" id="PTHR11995">
    <property type="entry name" value="NADH DEHYDROGENASE"/>
    <property type="match status" value="1"/>
</dbReference>
<evidence type="ECO:0000256" key="2">
    <source>
        <dbReference type="ARBA" id="ARBA00022485"/>
    </source>
</evidence>
<dbReference type="InterPro" id="IPR006138">
    <property type="entry name" value="NADH_UQ_OxRdtase_20Kd_su"/>
</dbReference>
<dbReference type="NCBIfam" id="TIGR01957">
    <property type="entry name" value="nuoB_fam"/>
    <property type="match status" value="1"/>
</dbReference>
<comment type="subcellular location">
    <subcellularLocation>
        <location evidence="4">Cell membrane</location>
        <topology evidence="4">Peripheral membrane protein</topology>
        <orientation evidence="4">Cytoplasmic side</orientation>
    </subcellularLocation>
</comment>
<comment type="catalytic activity">
    <reaction evidence="4">
        <text>a quinone + NADH + 5 H(+)(in) = a quinol + NAD(+) + 4 H(+)(out)</text>
        <dbReference type="Rhea" id="RHEA:57888"/>
        <dbReference type="ChEBI" id="CHEBI:15378"/>
        <dbReference type="ChEBI" id="CHEBI:24646"/>
        <dbReference type="ChEBI" id="CHEBI:57540"/>
        <dbReference type="ChEBI" id="CHEBI:57945"/>
        <dbReference type="ChEBI" id="CHEBI:132124"/>
    </reaction>
</comment>
<feature type="binding site" evidence="4">
    <location>
        <position position="65"/>
    </location>
    <ligand>
        <name>[4Fe-4S] cluster</name>
        <dbReference type="ChEBI" id="CHEBI:49883"/>
    </ligand>
</feature>
<organism evidence="7 8">
    <name type="scientific">Candidatus Clostridium radicumherbarum</name>
    <dbReference type="NCBI Taxonomy" id="3381662"/>
    <lineage>
        <taxon>Bacteria</taxon>
        <taxon>Bacillati</taxon>
        <taxon>Bacillota</taxon>
        <taxon>Clostridia</taxon>
        <taxon>Eubacteriales</taxon>
        <taxon>Clostridiaceae</taxon>
        <taxon>Clostridium</taxon>
    </lineage>
</organism>
<keyword evidence="4" id="KW-0813">Transport</keyword>
<dbReference type="EMBL" id="JBJHZY010000001">
    <property type="protein sequence ID" value="MFL0267331.1"/>
    <property type="molecule type" value="Genomic_DNA"/>
</dbReference>
<sequence length="190" mass="21156">MEVNNKETALDREAEFDKEIEELIADNQDAKYFMANNVAFTTVEKAINYCRSNSLWPVSFGLACCAIEMMASGDARYDISRFGYEVFRPSPRQADVMIVAGTVTDKMAPLLKRLYEQMPEPKYVIAMGSCAISGGPFADSYSVVRGVDELVPVDVFIPGCPPRPEALIDGFLKLKEKLNKPEIVKVKRNG</sequence>
<keyword evidence="2 4" id="KW-0004">4Fe-4S</keyword>
<dbReference type="HAMAP" id="MF_01356">
    <property type="entry name" value="NDH1_NuoB"/>
    <property type="match status" value="1"/>
</dbReference>
<reference evidence="7 8" key="1">
    <citation type="submission" date="2024-11" db="EMBL/GenBank/DDBJ databases">
        <authorList>
            <person name="Heng Y.C."/>
            <person name="Lim A.C.H."/>
            <person name="Lee J.K.Y."/>
            <person name="Kittelmann S."/>
        </authorList>
    </citation>
    <scope>NUCLEOTIDE SEQUENCE [LARGE SCALE GENOMIC DNA]</scope>
    <source>
        <strain evidence="7 8">WILCCON 0202</strain>
    </source>
</reference>
<dbReference type="NCBIfam" id="NF005012">
    <property type="entry name" value="PRK06411.1"/>
    <property type="match status" value="1"/>
</dbReference>
<evidence type="ECO:0000256" key="4">
    <source>
        <dbReference type="HAMAP-Rule" id="MF_01356"/>
    </source>
</evidence>
<evidence type="ECO:0000259" key="6">
    <source>
        <dbReference type="Pfam" id="PF01058"/>
    </source>
</evidence>
<comment type="subunit">
    <text evidence="4">NDH-1 is composed of 14 different subunits. Subunits NuoB, C, D, E, F, and G constitute the peripheral sector of the complex.</text>
</comment>
<feature type="binding site" evidence="4">
    <location>
        <position position="160"/>
    </location>
    <ligand>
        <name>[4Fe-4S] cluster</name>
        <dbReference type="ChEBI" id="CHEBI:49883"/>
    </ligand>
</feature>